<feature type="compositionally biased region" description="Basic and acidic residues" evidence="3">
    <location>
        <begin position="316"/>
        <end position="326"/>
    </location>
</feature>
<dbReference type="Proteomes" id="UP000038045">
    <property type="component" value="Unplaced"/>
</dbReference>
<evidence type="ECO:0000313" key="5">
    <source>
        <dbReference type="WBParaSite" id="PTRK_0001111600.1"/>
    </source>
</evidence>
<dbReference type="STRING" id="131310.A0A0N4ZRI0"/>
<dbReference type="GO" id="GO:0070274">
    <property type="term" value="C:RES complex"/>
    <property type="evidence" value="ECO:0007669"/>
    <property type="project" value="TreeGrafter"/>
</dbReference>
<dbReference type="PANTHER" id="PTHR31809:SF0">
    <property type="entry name" value="BUD13 HOMOLOG"/>
    <property type="match status" value="1"/>
</dbReference>
<evidence type="ECO:0000256" key="3">
    <source>
        <dbReference type="SAM" id="MobiDB-lite"/>
    </source>
</evidence>
<dbReference type="PANTHER" id="PTHR31809">
    <property type="entry name" value="BUD13 HOMOLOG"/>
    <property type="match status" value="1"/>
</dbReference>
<evidence type="ECO:0000256" key="1">
    <source>
        <dbReference type="ARBA" id="ARBA00011069"/>
    </source>
</evidence>
<dbReference type="GO" id="GO:0000398">
    <property type="term" value="P:mRNA splicing, via spliceosome"/>
    <property type="evidence" value="ECO:0007669"/>
    <property type="project" value="TreeGrafter"/>
</dbReference>
<dbReference type="AlphaFoldDB" id="A0A0N4ZRI0"/>
<name>A0A0N4ZRI0_PARTI</name>
<feature type="compositionally biased region" description="Basic residues" evidence="3">
    <location>
        <begin position="267"/>
        <end position="284"/>
    </location>
</feature>
<feature type="compositionally biased region" description="Basic and acidic residues" evidence="3">
    <location>
        <begin position="209"/>
        <end position="228"/>
    </location>
</feature>
<sequence>MDDYLKKYLEPSSSKDSKKHKLKEKKKKIYNSKGLQIVNEDAYAEVKAAPPMVGIYNFNNSSGVRKVMNIHDDDDEEDEVLNEARKVTNEIKKKFTVASFKIVSDGKDNKEMSIKKELDVENLNKLNISNKKSNFEIKKEIDNDKMSGKFLQENLKQKNKDLSDESPVRLRKYSSDESPVRRRKYSSDESPPRHKNYSSDESPPRRRKYSSDESSSRGKKHSSDENAQKNKKYSSKRSSCKKSYKSRHDEDYLKQSKKRKDDDKYQSKVRKYSTSRSPNRRKRSRSVEILERKKEGKDSQSRQKVTGDGKLAGLRSAKEVREELGNLKKSQKKQYEEMDDKLSGKNAETKVRVSMRDKQISKDDLQREVRELEKQAELEGKYNNWNRGIAQIEQRSEELKHMKNIADDEFARYADNERMNEYLKNQLLIDDPMYEFMKAKSDTLKKIQGTLYPTYKGSYPQNRFGIPPGYRWDGVDRSNGFEAKLALKYNEKEADDSIRYRIMSEFDQ</sequence>
<feature type="compositionally biased region" description="Basic and acidic residues" evidence="3">
    <location>
        <begin position="155"/>
        <end position="192"/>
    </location>
</feature>
<dbReference type="WBParaSite" id="PTRK_0001111600.1">
    <property type="protein sequence ID" value="PTRK_0001111600.1"/>
    <property type="gene ID" value="PTRK_0001111600"/>
</dbReference>
<proteinExistence type="inferred from homology"/>
<feature type="compositionally biased region" description="Basic residues" evidence="3">
    <location>
        <begin position="229"/>
        <end position="245"/>
    </location>
</feature>
<accession>A0A0N4ZRI0</accession>
<feature type="compositionally biased region" description="Basic and acidic residues" evidence="3">
    <location>
        <begin position="333"/>
        <end position="364"/>
    </location>
</feature>
<dbReference type="GO" id="GO:0005684">
    <property type="term" value="C:U2-type spliceosomal complex"/>
    <property type="evidence" value="ECO:0007669"/>
    <property type="project" value="TreeGrafter"/>
</dbReference>
<feature type="compositionally biased region" description="Basic and acidic residues" evidence="3">
    <location>
        <begin position="285"/>
        <end position="307"/>
    </location>
</feature>
<dbReference type="GO" id="GO:0003723">
    <property type="term" value="F:RNA binding"/>
    <property type="evidence" value="ECO:0007669"/>
    <property type="project" value="TreeGrafter"/>
</dbReference>
<evidence type="ECO:0000313" key="4">
    <source>
        <dbReference type="Proteomes" id="UP000038045"/>
    </source>
</evidence>
<organism evidence="4 5">
    <name type="scientific">Parastrongyloides trichosuri</name>
    <name type="common">Possum-specific nematode worm</name>
    <dbReference type="NCBI Taxonomy" id="131310"/>
    <lineage>
        <taxon>Eukaryota</taxon>
        <taxon>Metazoa</taxon>
        <taxon>Ecdysozoa</taxon>
        <taxon>Nematoda</taxon>
        <taxon>Chromadorea</taxon>
        <taxon>Rhabditida</taxon>
        <taxon>Tylenchina</taxon>
        <taxon>Panagrolaimomorpha</taxon>
        <taxon>Strongyloidoidea</taxon>
        <taxon>Strongyloididae</taxon>
        <taxon>Parastrongyloides</taxon>
    </lineage>
</organism>
<evidence type="ECO:0000256" key="2">
    <source>
        <dbReference type="ARBA" id="ARBA00014454"/>
    </source>
</evidence>
<dbReference type="InterPro" id="IPR018609">
    <property type="entry name" value="Bud13"/>
</dbReference>
<protein>
    <recommendedName>
        <fullName evidence="2">BUD13 homolog</fullName>
    </recommendedName>
</protein>
<dbReference type="Pfam" id="PF09736">
    <property type="entry name" value="Bud13"/>
    <property type="match status" value="1"/>
</dbReference>
<reference evidence="5" key="1">
    <citation type="submission" date="2017-02" db="UniProtKB">
        <authorList>
            <consortium name="WormBaseParasite"/>
        </authorList>
    </citation>
    <scope>IDENTIFICATION</scope>
</reference>
<dbReference type="InterPro" id="IPR051112">
    <property type="entry name" value="CWC26_splicing_factor"/>
</dbReference>
<keyword evidence="4" id="KW-1185">Reference proteome</keyword>
<comment type="similarity">
    <text evidence="1">Belongs to the CWC26 family.</text>
</comment>
<feature type="compositionally biased region" description="Basic and acidic residues" evidence="3">
    <location>
        <begin position="246"/>
        <end position="266"/>
    </location>
</feature>
<feature type="region of interest" description="Disordered" evidence="3">
    <location>
        <begin position="142"/>
        <end position="364"/>
    </location>
</feature>